<evidence type="ECO:0008006" key="5">
    <source>
        <dbReference type="Google" id="ProtNLM"/>
    </source>
</evidence>
<dbReference type="AlphaFoldDB" id="A0A507CIT7"/>
<accession>A0A507CIT7</accession>
<protein>
    <recommendedName>
        <fullName evidence="5">Secreted protein</fullName>
    </recommendedName>
</protein>
<evidence type="ECO:0000313" key="4">
    <source>
        <dbReference type="Proteomes" id="UP000317494"/>
    </source>
</evidence>
<feature type="region of interest" description="Disordered" evidence="1">
    <location>
        <begin position="324"/>
        <end position="350"/>
    </location>
</feature>
<evidence type="ECO:0000313" key="3">
    <source>
        <dbReference type="EMBL" id="TPX39349.1"/>
    </source>
</evidence>
<sequence length="365" mass="41492">MRFKMHKKKAHGGGLIQILLIILLWGNIAMADDEVEIVDEKYLRSVWESAEDTTEAVDTKGFEQALEFVPERKLQESFHSAGPLAKVEQITLIAQQALESLHTLEATPRQKEKVRRRLDSLAARADALVRQHVANTLIDELGDQERFIHTVEPLKKLQVALCQFIINTKSPALLPNGPRSLKPDFMDRMAHLQSELQKLTSFSNKPMAMDYVRLSLTYYLYWMELTMAQPYARLLSVTQKGTTKKMLQQIESFITRGGIHWLFDHGAVARIFKNTPFSPVPISYGLVRTDMIITGAKSTTRAPPRKPRNPVVKAVGNLGGAIWGGKRARSHRGEPVSRDNKRVSRASEQHQPREYLEARCLLHWL</sequence>
<feature type="chain" id="PRO_5021185489" description="Secreted protein" evidence="2">
    <location>
        <begin position="32"/>
        <end position="365"/>
    </location>
</feature>
<proteinExistence type="predicted"/>
<evidence type="ECO:0000256" key="1">
    <source>
        <dbReference type="SAM" id="MobiDB-lite"/>
    </source>
</evidence>
<feature type="signal peptide" evidence="2">
    <location>
        <begin position="1"/>
        <end position="31"/>
    </location>
</feature>
<feature type="non-terminal residue" evidence="3">
    <location>
        <position position="365"/>
    </location>
</feature>
<keyword evidence="4" id="KW-1185">Reference proteome</keyword>
<evidence type="ECO:0000256" key="2">
    <source>
        <dbReference type="SAM" id="SignalP"/>
    </source>
</evidence>
<dbReference type="VEuPathDB" id="FungiDB:SeMB42_g06368"/>
<gene>
    <name evidence="3" type="ORF">SeMB42_g06368</name>
</gene>
<reference evidence="3 4" key="1">
    <citation type="journal article" date="2019" name="Sci. Rep.">
        <title>Comparative genomics of chytrid fungi reveal insights into the obligate biotrophic and pathogenic lifestyle of Synchytrium endobioticum.</title>
        <authorList>
            <person name="van de Vossenberg B.T.L.H."/>
            <person name="Warris S."/>
            <person name="Nguyen H.D.T."/>
            <person name="van Gent-Pelzer M.P.E."/>
            <person name="Joly D.L."/>
            <person name="van de Geest H.C."/>
            <person name="Bonants P.J.M."/>
            <person name="Smith D.S."/>
            <person name="Levesque C.A."/>
            <person name="van der Lee T.A.J."/>
        </authorList>
    </citation>
    <scope>NUCLEOTIDE SEQUENCE [LARGE SCALE GENOMIC DNA]</scope>
    <source>
        <strain evidence="3 4">MB42</strain>
    </source>
</reference>
<organism evidence="3 4">
    <name type="scientific">Synchytrium endobioticum</name>
    <dbReference type="NCBI Taxonomy" id="286115"/>
    <lineage>
        <taxon>Eukaryota</taxon>
        <taxon>Fungi</taxon>
        <taxon>Fungi incertae sedis</taxon>
        <taxon>Chytridiomycota</taxon>
        <taxon>Chytridiomycota incertae sedis</taxon>
        <taxon>Chytridiomycetes</taxon>
        <taxon>Synchytriales</taxon>
        <taxon>Synchytriaceae</taxon>
        <taxon>Synchytrium</taxon>
    </lineage>
</organism>
<name>A0A507CIT7_9FUNG</name>
<keyword evidence="2" id="KW-0732">Signal</keyword>
<dbReference type="EMBL" id="QEAN01000353">
    <property type="protein sequence ID" value="TPX39349.1"/>
    <property type="molecule type" value="Genomic_DNA"/>
</dbReference>
<comment type="caution">
    <text evidence="3">The sequence shown here is derived from an EMBL/GenBank/DDBJ whole genome shotgun (WGS) entry which is preliminary data.</text>
</comment>
<feature type="compositionally biased region" description="Basic and acidic residues" evidence="1">
    <location>
        <begin position="331"/>
        <end position="350"/>
    </location>
</feature>
<dbReference type="Proteomes" id="UP000317494">
    <property type="component" value="Unassembled WGS sequence"/>
</dbReference>